<gene>
    <name evidence="2" type="ORF">GCM10019016_064620</name>
</gene>
<feature type="compositionally biased region" description="Gly residues" evidence="1">
    <location>
        <begin position="94"/>
        <end position="103"/>
    </location>
</feature>
<evidence type="ECO:0000256" key="1">
    <source>
        <dbReference type="SAM" id="MobiDB-lite"/>
    </source>
</evidence>
<evidence type="ECO:0000313" key="2">
    <source>
        <dbReference type="EMBL" id="GAA3499358.1"/>
    </source>
</evidence>
<evidence type="ECO:0000313" key="3">
    <source>
        <dbReference type="Proteomes" id="UP001501455"/>
    </source>
</evidence>
<dbReference type="EMBL" id="BAAAXF010000045">
    <property type="protein sequence ID" value="GAA3499358.1"/>
    <property type="molecule type" value="Genomic_DNA"/>
</dbReference>
<dbReference type="Proteomes" id="UP001501455">
    <property type="component" value="Unassembled WGS sequence"/>
</dbReference>
<accession>A0ABP6TX74</accession>
<protein>
    <submittedName>
        <fullName evidence="2">Uncharacterized protein</fullName>
    </submittedName>
</protein>
<reference evidence="3" key="1">
    <citation type="journal article" date="2019" name="Int. J. Syst. Evol. Microbiol.">
        <title>The Global Catalogue of Microorganisms (GCM) 10K type strain sequencing project: providing services to taxonomists for standard genome sequencing and annotation.</title>
        <authorList>
            <consortium name="The Broad Institute Genomics Platform"/>
            <consortium name="The Broad Institute Genome Sequencing Center for Infectious Disease"/>
            <person name="Wu L."/>
            <person name="Ma J."/>
        </authorList>
    </citation>
    <scope>NUCLEOTIDE SEQUENCE [LARGE SCALE GENOMIC DNA]</scope>
    <source>
        <strain evidence="3">JCM 4816</strain>
    </source>
</reference>
<sequence>MIDKKHPKYPIHLKRGTSDVPNDGRFHIVVDGSITVSTKVEAYAQLAYAEAVEAHRQALGHPSASEILARESARRDARALRAEGVTSRARRNRGGGPGGRGGV</sequence>
<keyword evidence="3" id="KW-1185">Reference proteome</keyword>
<name>A0ABP6TX74_9ACTN</name>
<feature type="compositionally biased region" description="Basic and acidic residues" evidence="1">
    <location>
        <begin position="69"/>
        <end position="81"/>
    </location>
</feature>
<feature type="region of interest" description="Disordered" evidence="1">
    <location>
        <begin position="69"/>
        <end position="103"/>
    </location>
</feature>
<comment type="caution">
    <text evidence="2">The sequence shown here is derived from an EMBL/GenBank/DDBJ whole genome shotgun (WGS) entry which is preliminary data.</text>
</comment>
<organism evidence="2 3">
    <name type="scientific">Streptomyces prasinosporus</name>
    <dbReference type="NCBI Taxonomy" id="68256"/>
    <lineage>
        <taxon>Bacteria</taxon>
        <taxon>Bacillati</taxon>
        <taxon>Actinomycetota</taxon>
        <taxon>Actinomycetes</taxon>
        <taxon>Kitasatosporales</taxon>
        <taxon>Streptomycetaceae</taxon>
        <taxon>Streptomyces</taxon>
        <taxon>Streptomyces albogriseolus group</taxon>
    </lineage>
</organism>
<proteinExistence type="predicted"/>